<evidence type="ECO:0000313" key="3">
    <source>
        <dbReference type="Proteomes" id="UP001143981"/>
    </source>
</evidence>
<gene>
    <name evidence="2" type="ORF">LPJ61_006031</name>
</gene>
<feature type="compositionally biased region" description="Low complexity" evidence="1">
    <location>
        <begin position="106"/>
        <end position="117"/>
    </location>
</feature>
<protein>
    <submittedName>
        <fullName evidence="2">Uncharacterized protein</fullName>
    </submittedName>
</protein>
<comment type="caution">
    <text evidence="2">The sequence shown here is derived from an EMBL/GenBank/DDBJ whole genome shotgun (WGS) entry which is preliminary data.</text>
</comment>
<keyword evidence="3" id="KW-1185">Reference proteome</keyword>
<dbReference type="OrthoDB" id="5588474at2759"/>
<evidence type="ECO:0000313" key="2">
    <source>
        <dbReference type="EMBL" id="KAJ1721537.1"/>
    </source>
</evidence>
<name>A0A9W7XZ11_9FUNG</name>
<sequence>MAESTSLSLIVHYVQGSARKRLIFPPGVTAGQARDLCMLRFGVWKDIVGRDAPADPDAAGDWGSRGSDSSGPDGSTSDDFKSATSQSTTSTQAADQRRSINRRSTGHASTSTGSAASSAGVSRCQFGLYWPGHGQWLDPQLLLSHYPLASGDRIELQDHGAFIATPVSRGATCVSDADARSISSAGSSVGKAAVDAHGQVYYLQTKGMSTAWKPCWLELHDVALAGYKSARKASKS</sequence>
<accession>A0A9W7XZ11</accession>
<feature type="non-terminal residue" evidence="2">
    <location>
        <position position="236"/>
    </location>
</feature>
<evidence type="ECO:0000256" key="1">
    <source>
        <dbReference type="SAM" id="MobiDB-lite"/>
    </source>
</evidence>
<dbReference type="AlphaFoldDB" id="A0A9W7XZ11"/>
<feature type="region of interest" description="Disordered" evidence="1">
    <location>
        <begin position="54"/>
        <end position="117"/>
    </location>
</feature>
<feature type="compositionally biased region" description="Low complexity" evidence="1">
    <location>
        <begin position="55"/>
        <end position="94"/>
    </location>
</feature>
<organism evidence="2 3">
    <name type="scientific">Coemansia biformis</name>
    <dbReference type="NCBI Taxonomy" id="1286918"/>
    <lineage>
        <taxon>Eukaryota</taxon>
        <taxon>Fungi</taxon>
        <taxon>Fungi incertae sedis</taxon>
        <taxon>Zoopagomycota</taxon>
        <taxon>Kickxellomycotina</taxon>
        <taxon>Kickxellomycetes</taxon>
        <taxon>Kickxellales</taxon>
        <taxon>Kickxellaceae</taxon>
        <taxon>Coemansia</taxon>
    </lineage>
</organism>
<reference evidence="2" key="1">
    <citation type="submission" date="2022-07" db="EMBL/GenBank/DDBJ databases">
        <title>Phylogenomic reconstructions and comparative analyses of Kickxellomycotina fungi.</title>
        <authorList>
            <person name="Reynolds N.K."/>
            <person name="Stajich J.E."/>
            <person name="Barry K."/>
            <person name="Grigoriev I.V."/>
            <person name="Crous P."/>
            <person name="Smith M.E."/>
        </authorList>
    </citation>
    <scope>NUCLEOTIDE SEQUENCE</scope>
    <source>
        <strain evidence="2">BCRC 34381</strain>
    </source>
</reference>
<dbReference type="Proteomes" id="UP001143981">
    <property type="component" value="Unassembled WGS sequence"/>
</dbReference>
<dbReference type="EMBL" id="JANBOI010002483">
    <property type="protein sequence ID" value="KAJ1721537.1"/>
    <property type="molecule type" value="Genomic_DNA"/>
</dbReference>
<proteinExistence type="predicted"/>